<dbReference type="OrthoDB" id="25834at10239"/>
<reference evidence="2 3" key="1">
    <citation type="journal article" date="2010" name="Environ. Microbiol.">
        <title>Genomic analysis of oceanic cyanobacterial myoviruses compared with T4-like myoviruses from diverse hosts and environments.</title>
        <authorList>
            <person name="Sullivan M.B."/>
            <person name="Huang K.H."/>
            <person name="Ignacio-Espinoza J.C."/>
            <person name="Berlin A.M."/>
            <person name="Kelly L."/>
            <person name="Weigele P.R."/>
            <person name="DeFrancesco A.S."/>
            <person name="Kern S.E."/>
            <person name="Thompson L.R."/>
            <person name="Young S."/>
            <person name="Yandava C."/>
            <person name="Fu R."/>
            <person name="Krastins B."/>
            <person name="Chase M."/>
            <person name="Sarracino D."/>
            <person name="Osburne M.S."/>
            <person name="Henn M.R."/>
            <person name="Chisholm S.W."/>
        </authorList>
    </citation>
    <scope>NUCLEOTIDE SEQUENCE [LARGE SCALE GENOMIC DNA]</scope>
    <source>
        <strain evidence="2">NATL1A-15</strain>
    </source>
</reference>
<proteinExistence type="predicted"/>
<dbReference type="EMBL" id="GU071103">
    <property type="protein sequence ID" value="ADO99007.1"/>
    <property type="molecule type" value="Genomic_DNA"/>
</dbReference>
<evidence type="ECO:0000256" key="1">
    <source>
        <dbReference type="SAM" id="Coils"/>
    </source>
</evidence>
<evidence type="ECO:0000313" key="3">
    <source>
        <dbReference type="Proteomes" id="UP000006532"/>
    </source>
</evidence>
<evidence type="ECO:0000313" key="2">
    <source>
        <dbReference type="EMBL" id="ADO99007.1"/>
    </source>
</evidence>
<feature type="coiled-coil region" evidence="1">
    <location>
        <begin position="47"/>
        <end position="74"/>
    </location>
</feature>
<organism evidence="2 3">
    <name type="scientific">Prochlorococcus phage P-SSM7</name>
    <dbReference type="NCBI Taxonomy" id="445688"/>
    <lineage>
        <taxon>Viruses</taxon>
        <taxon>Duplodnaviria</taxon>
        <taxon>Heunggongvirae</taxon>
        <taxon>Uroviricota</taxon>
        <taxon>Caudoviricetes</taxon>
        <taxon>Pantevenvirales</taxon>
        <taxon>Kyanoviridae</taxon>
        <taxon>Palaemonvirus</taxon>
        <taxon>Palaemonvirus pssm7</taxon>
    </lineage>
</organism>
<name>E3SNL4_9CAUD</name>
<dbReference type="Proteomes" id="UP000006532">
    <property type="component" value="Segment"/>
</dbReference>
<dbReference type="KEGG" id="vg:10329509"/>
<dbReference type="RefSeq" id="YP_004324927.1">
    <property type="nucleotide sequence ID" value="NC_015290.1"/>
</dbReference>
<keyword evidence="1" id="KW-0175">Coiled coil</keyword>
<sequence length="85" mass="9670">MTSINDDLPDLIPVEGKEGLYRDPTSTAIICGNDDEYDKYMASYNKRQKEAADKRALQNEVSELKSEMSDIKSLLLTLVQEKNDR</sequence>
<gene>
    <name evidence="2" type="ORF">PSSM7_096</name>
</gene>
<dbReference type="GeneID" id="10329509"/>
<protein>
    <submittedName>
        <fullName evidence="2">Uncharacterized protein</fullName>
    </submittedName>
</protein>
<accession>E3SNL4</accession>
<keyword evidence="3" id="KW-1185">Reference proteome</keyword>